<dbReference type="InterPro" id="IPR012902">
    <property type="entry name" value="N_methyl_site"/>
</dbReference>
<dbReference type="KEGG" id="ahel:Q31a_35210"/>
<dbReference type="PROSITE" id="PS00409">
    <property type="entry name" value="PROKAR_NTER_METHYL"/>
    <property type="match status" value="1"/>
</dbReference>
<dbReference type="Proteomes" id="UP000318017">
    <property type="component" value="Chromosome"/>
</dbReference>
<organism evidence="2 3">
    <name type="scientific">Aureliella helgolandensis</name>
    <dbReference type="NCBI Taxonomy" id="2527968"/>
    <lineage>
        <taxon>Bacteria</taxon>
        <taxon>Pseudomonadati</taxon>
        <taxon>Planctomycetota</taxon>
        <taxon>Planctomycetia</taxon>
        <taxon>Pirellulales</taxon>
        <taxon>Pirellulaceae</taxon>
        <taxon>Aureliella</taxon>
    </lineage>
</organism>
<gene>
    <name evidence="2" type="ORF">Q31a_35210</name>
</gene>
<dbReference type="InterPro" id="IPR027558">
    <property type="entry name" value="Pre_pil_HX9DG_C"/>
</dbReference>
<sequence>MSKLHHRRGFTLVELLVVIAIIGILVGLLLPAVQAAREAARRMQCSNNLKQIGLSFHNYASSHKKFPPGFLFFDPRMSGRGDRVNRQPGWGWQTMILPYVEQGNIFNQIVFDGRGMTDAPNNEIINQPVPFALCPSSGDPQHIQLGPDTLPVNPGIASSNYLGVAGSFVASAYYNQPAGRKNGMTIEDRSIKFGDVTDGTSNTLIVGEVAFSGNGKNFGSGGFLWDPKWYGSFQTRGGLARADGPECVMRAGQFRMNPPSVVSANVKRNSFKSRHTGGAQFALADGSVHFISENIDHTQTGWGPVNNGSVPWSQVGTFQRLCSRNDGQVASIDL</sequence>
<keyword evidence="3" id="KW-1185">Reference proteome</keyword>
<dbReference type="PANTHER" id="PTHR30093:SF2">
    <property type="entry name" value="TYPE II SECRETION SYSTEM PROTEIN H"/>
    <property type="match status" value="1"/>
</dbReference>
<dbReference type="OrthoDB" id="263777at2"/>
<dbReference type="PANTHER" id="PTHR30093">
    <property type="entry name" value="GENERAL SECRETION PATHWAY PROTEIN G"/>
    <property type="match status" value="1"/>
</dbReference>
<dbReference type="RefSeq" id="WP_145087332.1">
    <property type="nucleotide sequence ID" value="NZ_CP036298.1"/>
</dbReference>
<evidence type="ECO:0000313" key="2">
    <source>
        <dbReference type="EMBL" id="QDV25198.1"/>
    </source>
</evidence>
<feature type="domain" description="DUF1559" evidence="1">
    <location>
        <begin position="34"/>
        <end position="297"/>
    </location>
</feature>
<proteinExistence type="predicted"/>
<dbReference type="Pfam" id="PF07963">
    <property type="entry name" value="N_methyl"/>
    <property type="match status" value="1"/>
</dbReference>
<dbReference type="Pfam" id="PF07596">
    <property type="entry name" value="SBP_bac_10"/>
    <property type="match status" value="1"/>
</dbReference>
<dbReference type="NCBIfam" id="TIGR04294">
    <property type="entry name" value="pre_pil_HX9DG"/>
    <property type="match status" value="1"/>
</dbReference>
<dbReference type="NCBIfam" id="TIGR02532">
    <property type="entry name" value="IV_pilin_GFxxxE"/>
    <property type="match status" value="1"/>
</dbReference>
<evidence type="ECO:0000259" key="1">
    <source>
        <dbReference type="Pfam" id="PF07596"/>
    </source>
</evidence>
<dbReference type="AlphaFoldDB" id="A0A518G9C6"/>
<reference evidence="2 3" key="1">
    <citation type="submission" date="2019-02" db="EMBL/GenBank/DDBJ databases">
        <title>Deep-cultivation of Planctomycetes and their phenomic and genomic characterization uncovers novel biology.</title>
        <authorList>
            <person name="Wiegand S."/>
            <person name="Jogler M."/>
            <person name="Boedeker C."/>
            <person name="Pinto D."/>
            <person name="Vollmers J."/>
            <person name="Rivas-Marin E."/>
            <person name="Kohn T."/>
            <person name="Peeters S.H."/>
            <person name="Heuer A."/>
            <person name="Rast P."/>
            <person name="Oberbeckmann S."/>
            <person name="Bunk B."/>
            <person name="Jeske O."/>
            <person name="Meyerdierks A."/>
            <person name="Storesund J.E."/>
            <person name="Kallscheuer N."/>
            <person name="Luecker S."/>
            <person name="Lage O.M."/>
            <person name="Pohl T."/>
            <person name="Merkel B.J."/>
            <person name="Hornburger P."/>
            <person name="Mueller R.-W."/>
            <person name="Bruemmer F."/>
            <person name="Labrenz M."/>
            <person name="Spormann A.M."/>
            <person name="Op den Camp H."/>
            <person name="Overmann J."/>
            <person name="Amann R."/>
            <person name="Jetten M.S.M."/>
            <person name="Mascher T."/>
            <person name="Medema M.H."/>
            <person name="Devos D.P."/>
            <person name="Kaster A.-K."/>
            <person name="Ovreas L."/>
            <person name="Rohde M."/>
            <person name="Galperin M.Y."/>
            <person name="Jogler C."/>
        </authorList>
    </citation>
    <scope>NUCLEOTIDE SEQUENCE [LARGE SCALE GENOMIC DNA]</scope>
    <source>
        <strain evidence="2 3">Q31a</strain>
    </source>
</reference>
<evidence type="ECO:0000313" key="3">
    <source>
        <dbReference type="Proteomes" id="UP000318017"/>
    </source>
</evidence>
<dbReference type="SUPFAM" id="SSF54523">
    <property type="entry name" value="Pili subunits"/>
    <property type="match status" value="1"/>
</dbReference>
<protein>
    <submittedName>
        <fullName evidence="2">Putative major pilin subunit</fullName>
    </submittedName>
</protein>
<dbReference type="EMBL" id="CP036298">
    <property type="protein sequence ID" value="QDV25198.1"/>
    <property type="molecule type" value="Genomic_DNA"/>
</dbReference>
<name>A0A518G9C6_9BACT</name>
<dbReference type="InterPro" id="IPR045584">
    <property type="entry name" value="Pilin-like"/>
</dbReference>
<accession>A0A518G9C6</accession>
<dbReference type="Gene3D" id="3.30.700.10">
    <property type="entry name" value="Glycoprotein, Type 4 Pilin"/>
    <property type="match status" value="1"/>
</dbReference>
<dbReference type="InterPro" id="IPR011453">
    <property type="entry name" value="DUF1559"/>
</dbReference>